<evidence type="ECO:0000256" key="1">
    <source>
        <dbReference type="ARBA" id="ARBA00001974"/>
    </source>
</evidence>
<dbReference type="PANTHER" id="PTHR43292">
    <property type="entry name" value="ACYL-COA DEHYDROGENASE"/>
    <property type="match status" value="1"/>
</dbReference>
<feature type="domain" description="Acyl-CoA oxidase/dehydrogenase middle" evidence="5">
    <location>
        <begin position="132"/>
        <end position="225"/>
    </location>
</feature>
<organism evidence="7 8">
    <name type="scientific">Cryptosporangium aurantiacum</name>
    <dbReference type="NCBI Taxonomy" id="134849"/>
    <lineage>
        <taxon>Bacteria</taxon>
        <taxon>Bacillati</taxon>
        <taxon>Actinomycetota</taxon>
        <taxon>Actinomycetes</taxon>
        <taxon>Cryptosporangiales</taxon>
        <taxon>Cryptosporangiaceae</taxon>
        <taxon>Cryptosporangium</taxon>
    </lineage>
</organism>
<keyword evidence="8" id="KW-1185">Reference proteome</keyword>
<dbReference type="GO" id="GO:0005886">
    <property type="term" value="C:plasma membrane"/>
    <property type="evidence" value="ECO:0007669"/>
    <property type="project" value="TreeGrafter"/>
</dbReference>
<dbReference type="InterPro" id="IPR006091">
    <property type="entry name" value="Acyl-CoA_Oxase/DH_mid-dom"/>
</dbReference>
<dbReference type="AlphaFoldDB" id="A0A1M7PNW4"/>
<keyword evidence="3" id="KW-0274">FAD</keyword>
<dbReference type="GO" id="GO:0050660">
    <property type="term" value="F:flavin adenine dinucleotide binding"/>
    <property type="evidence" value="ECO:0007669"/>
    <property type="project" value="InterPro"/>
</dbReference>
<dbReference type="InterPro" id="IPR006089">
    <property type="entry name" value="Acyl-CoA_DH_CS"/>
</dbReference>
<dbReference type="InterPro" id="IPR037069">
    <property type="entry name" value="AcylCoA_DH/ox_N_sf"/>
</dbReference>
<evidence type="ECO:0000256" key="2">
    <source>
        <dbReference type="ARBA" id="ARBA00022630"/>
    </source>
</evidence>
<dbReference type="InterPro" id="IPR009100">
    <property type="entry name" value="AcylCoA_DH/oxidase_NM_dom_sf"/>
</dbReference>
<evidence type="ECO:0000259" key="5">
    <source>
        <dbReference type="Pfam" id="PF02770"/>
    </source>
</evidence>
<dbReference type="EMBL" id="FRCS01000003">
    <property type="protein sequence ID" value="SHN18810.1"/>
    <property type="molecule type" value="Genomic_DNA"/>
</dbReference>
<sequence>MHSAVAHPSGRRRSDVRDDDLAALRREVRAFLSAASFTPRCDNWMRGVDSGFTAAVAAQGWIGMTWPQEYGGGGRSNVARLAVTEELLRAGAPVGAHWTADRQIGPVILRHGTERLRREFLPAICRGEVLVCLGLSETEAGSDLAAVRTRAVPAPGGWSISGAKTWTTSAHLATHAYVLARTGPADPRHEGLTEFLVDMDTPGITVRPILDLVGEHHFNEVFLDEVFVPEHRVLGTVGAGWKQVTEQLAFERGGPERYLSTYPLLAALVDAVRRHPDRAAVERLGALTGRLAGLRALSTALAAAIDVGAAPTREAAALKVLGAQFEKDVVEEGRYVLDVTGGLEDATAAALLVDAVTAVPAGSVRGGASDVLRTVLGRAESTGGTR</sequence>
<name>A0A1M7PNW4_9ACTN</name>
<evidence type="ECO:0000313" key="7">
    <source>
        <dbReference type="EMBL" id="SHN18810.1"/>
    </source>
</evidence>
<dbReference type="PANTHER" id="PTHR43292:SF4">
    <property type="entry name" value="ACYL-COA DEHYDROGENASE FADE34"/>
    <property type="match status" value="1"/>
</dbReference>
<gene>
    <name evidence="7" type="ORF">SAMN05443668_103527</name>
</gene>
<dbReference type="PROSITE" id="PS00072">
    <property type="entry name" value="ACYL_COA_DH_1"/>
    <property type="match status" value="1"/>
</dbReference>
<dbReference type="FunFam" id="2.40.110.10:FF:000011">
    <property type="entry name" value="Acyl-CoA dehydrogenase FadE34"/>
    <property type="match status" value="1"/>
</dbReference>
<dbReference type="SUPFAM" id="SSF47203">
    <property type="entry name" value="Acyl-CoA dehydrogenase C-terminal domain-like"/>
    <property type="match status" value="1"/>
</dbReference>
<dbReference type="GO" id="GO:0003995">
    <property type="term" value="F:acyl-CoA dehydrogenase activity"/>
    <property type="evidence" value="ECO:0007669"/>
    <property type="project" value="InterPro"/>
</dbReference>
<dbReference type="OrthoDB" id="9770681at2"/>
<protein>
    <submittedName>
        <fullName evidence="7">Acyl-CoA dehydrogenase</fullName>
    </submittedName>
</protein>
<dbReference type="InterPro" id="IPR052161">
    <property type="entry name" value="Mycobact_Acyl-CoA_DH"/>
</dbReference>
<dbReference type="RefSeq" id="WP_084740973.1">
    <property type="nucleotide sequence ID" value="NZ_FRCS01000003.1"/>
</dbReference>
<keyword evidence="4" id="KW-0560">Oxidoreductase</keyword>
<reference evidence="7 8" key="1">
    <citation type="submission" date="2016-11" db="EMBL/GenBank/DDBJ databases">
        <authorList>
            <person name="Jaros S."/>
            <person name="Januszkiewicz K."/>
            <person name="Wedrychowicz H."/>
        </authorList>
    </citation>
    <scope>NUCLEOTIDE SEQUENCE [LARGE SCALE GENOMIC DNA]</scope>
    <source>
        <strain evidence="7 8">DSM 46144</strain>
    </source>
</reference>
<dbReference type="STRING" id="134849.SAMN05443668_103527"/>
<dbReference type="Gene3D" id="2.40.110.10">
    <property type="entry name" value="Butyryl-CoA Dehydrogenase, subunit A, domain 2"/>
    <property type="match status" value="1"/>
</dbReference>
<dbReference type="Gene3D" id="1.10.540.10">
    <property type="entry name" value="Acyl-CoA dehydrogenase/oxidase, N-terminal domain"/>
    <property type="match status" value="1"/>
</dbReference>
<keyword evidence="2" id="KW-0285">Flavoprotein</keyword>
<accession>A0A1M7PNW4</accession>
<dbReference type="InterPro" id="IPR046373">
    <property type="entry name" value="Acyl-CoA_Oxase/DH_mid-dom_sf"/>
</dbReference>
<evidence type="ECO:0000259" key="6">
    <source>
        <dbReference type="Pfam" id="PF02771"/>
    </source>
</evidence>
<evidence type="ECO:0000256" key="4">
    <source>
        <dbReference type="ARBA" id="ARBA00023002"/>
    </source>
</evidence>
<dbReference type="InterPro" id="IPR036250">
    <property type="entry name" value="AcylCo_DH-like_C"/>
</dbReference>
<dbReference type="Pfam" id="PF02770">
    <property type="entry name" value="Acyl-CoA_dh_M"/>
    <property type="match status" value="1"/>
</dbReference>
<comment type="cofactor">
    <cofactor evidence="1">
        <name>FAD</name>
        <dbReference type="ChEBI" id="CHEBI:57692"/>
    </cofactor>
</comment>
<dbReference type="Pfam" id="PF02771">
    <property type="entry name" value="Acyl-CoA_dh_N"/>
    <property type="match status" value="1"/>
</dbReference>
<dbReference type="SUPFAM" id="SSF56645">
    <property type="entry name" value="Acyl-CoA dehydrogenase NM domain-like"/>
    <property type="match status" value="1"/>
</dbReference>
<evidence type="ECO:0000256" key="3">
    <source>
        <dbReference type="ARBA" id="ARBA00022827"/>
    </source>
</evidence>
<dbReference type="Proteomes" id="UP000184440">
    <property type="component" value="Unassembled WGS sequence"/>
</dbReference>
<proteinExistence type="predicted"/>
<dbReference type="InterPro" id="IPR013786">
    <property type="entry name" value="AcylCoA_DH/ox_N"/>
</dbReference>
<evidence type="ECO:0000313" key="8">
    <source>
        <dbReference type="Proteomes" id="UP000184440"/>
    </source>
</evidence>
<dbReference type="Gene3D" id="1.20.140.10">
    <property type="entry name" value="Butyryl-CoA Dehydrogenase, subunit A, domain 3"/>
    <property type="match status" value="1"/>
</dbReference>
<feature type="domain" description="Acyl-CoA dehydrogenase/oxidase N-terminal" evidence="6">
    <location>
        <begin position="19"/>
        <end position="128"/>
    </location>
</feature>